<evidence type="ECO:0000313" key="2">
    <source>
        <dbReference type="Proteomes" id="UP000075903"/>
    </source>
</evidence>
<protein>
    <submittedName>
        <fullName evidence="1">Uncharacterized protein</fullName>
    </submittedName>
</protein>
<dbReference type="Proteomes" id="UP000075903">
    <property type="component" value="Unassembled WGS sequence"/>
</dbReference>
<dbReference type="AlphaFoldDB" id="A0A182V0M0"/>
<name>A0A182V0M0_ANOME</name>
<dbReference type="VEuPathDB" id="VectorBase:AMEM006865"/>
<sequence length="109" mass="11755">MNSVHSVLFHYFPHTHISNVLNVLPRKQHKQSEQKGRPWARGQELGESGLRAFSIDDNPPYSVAAAAATVVWCRNGGVAPAIPSSMTRSSRDGRCVCASSVRPESGGAL</sequence>
<keyword evidence="2" id="KW-1185">Reference proteome</keyword>
<reference evidence="1" key="1">
    <citation type="submission" date="2020-05" db="UniProtKB">
        <authorList>
            <consortium name="EnsemblMetazoa"/>
        </authorList>
    </citation>
    <scope>IDENTIFICATION</scope>
    <source>
        <strain evidence="1">MAF</strain>
    </source>
</reference>
<dbReference type="EnsemblMetazoa" id="AMEM006865-RA">
    <property type="protein sequence ID" value="AMEM006865-PA"/>
    <property type="gene ID" value="AMEM006865"/>
</dbReference>
<organism evidence="1 2">
    <name type="scientific">Anopheles merus</name>
    <name type="common">Mosquito</name>
    <dbReference type="NCBI Taxonomy" id="30066"/>
    <lineage>
        <taxon>Eukaryota</taxon>
        <taxon>Metazoa</taxon>
        <taxon>Ecdysozoa</taxon>
        <taxon>Arthropoda</taxon>
        <taxon>Hexapoda</taxon>
        <taxon>Insecta</taxon>
        <taxon>Pterygota</taxon>
        <taxon>Neoptera</taxon>
        <taxon>Endopterygota</taxon>
        <taxon>Diptera</taxon>
        <taxon>Nematocera</taxon>
        <taxon>Culicoidea</taxon>
        <taxon>Culicidae</taxon>
        <taxon>Anophelinae</taxon>
        <taxon>Anopheles</taxon>
    </lineage>
</organism>
<proteinExistence type="predicted"/>
<evidence type="ECO:0000313" key="1">
    <source>
        <dbReference type="EnsemblMetazoa" id="AMEM006865-PA"/>
    </source>
</evidence>
<accession>A0A182V0M0</accession>